<comment type="caution">
    <text evidence="1">The sequence shown here is derived from an EMBL/GenBank/DDBJ whole genome shotgun (WGS) entry which is preliminary data.</text>
</comment>
<gene>
    <name evidence="1" type="ORF">LCGC14_0979440</name>
</gene>
<dbReference type="EMBL" id="LAZR01003650">
    <property type="protein sequence ID" value="KKN16089.1"/>
    <property type="molecule type" value="Genomic_DNA"/>
</dbReference>
<protein>
    <submittedName>
        <fullName evidence="1">Uncharacterized protein</fullName>
    </submittedName>
</protein>
<evidence type="ECO:0000313" key="1">
    <source>
        <dbReference type="EMBL" id="KKN16089.1"/>
    </source>
</evidence>
<sequence>MADDFNTSNRINARLLVLAEGDVEEAKLLRMAIALASERPDMLMQNLDTQVFPRFRRSILSGRGKSHRDAHAMSVAEARLDIREIAFRGPRDQFREEHAAFCYLMYQGYQQRFVDRHPGETPEDFLNRARKSTMNLTRLVIRVLSQLYRRPPKREVAAGTPEHIKKALTDLWSDQFNLDLLAVDRYTRLVGTVAVRPFWDPESPGNIRLWAFLSHQLRVIPDPRRPWKPRAVIERHEPFANRSRVIIWTDKTFLLITEKGIGKGMSHSLGRIPLTFFKDDKCYTSFFVEGRGRGLCDQNATINGKLTDINEVEQFQGFSVPVAVNPDDKVKLTIGPRRLVVFRPESKNEPFGLTFESPDAPLAELRAGIQSDVRNVLRQEQIPDAALGAEIGQRSLSGVAIRQAMTPIIEDNKERGTMMMPVELDLADNALRIRAKHEEGFDYNPKTERPDFVTHYQPLDFPVDIRDQIAQAEFDVAQAIRTPAGIMRERDPVRFKTHEDALAQWKAQIEELRGAGFPVPVVLDDGGPDADLVPPPREPEVAELEDLENLVVIEADRVLAGGNGKSKSRGTALDEALLGRF</sequence>
<proteinExistence type="predicted"/>
<accession>A0A0F9NDN7</accession>
<reference evidence="1" key="1">
    <citation type="journal article" date="2015" name="Nature">
        <title>Complex archaea that bridge the gap between prokaryotes and eukaryotes.</title>
        <authorList>
            <person name="Spang A."/>
            <person name="Saw J.H."/>
            <person name="Jorgensen S.L."/>
            <person name="Zaremba-Niedzwiedzka K."/>
            <person name="Martijn J."/>
            <person name="Lind A.E."/>
            <person name="van Eijk R."/>
            <person name="Schleper C."/>
            <person name="Guy L."/>
            <person name="Ettema T.J."/>
        </authorList>
    </citation>
    <scope>NUCLEOTIDE SEQUENCE</scope>
</reference>
<dbReference type="AlphaFoldDB" id="A0A0F9NDN7"/>
<name>A0A0F9NDN7_9ZZZZ</name>
<organism evidence="1">
    <name type="scientific">marine sediment metagenome</name>
    <dbReference type="NCBI Taxonomy" id="412755"/>
    <lineage>
        <taxon>unclassified sequences</taxon>
        <taxon>metagenomes</taxon>
        <taxon>ecological metagenomes</taxon>
    </lineage>
</organism>